<sequence length="405" mass="43443">MLEGSLHHQGPGFLQTLIESLDSLRLLGRRSWLAMMGIAVGCAAIVALLNIGQNAANEAMTAFKGMGAESMVASFPFSQLNNRALPPTLDTRSLLKKLPSIAQVAPTTFHSGEVRFAGRKVDSAILGTTGGLAETLDLKLAQGRFISDFDQQATYIVAGAKVANELGLGRPDRPLVRGMQLQIEGYLFEVIGIAQPQIPNPLIPIQVDEALFIPIESMRRLQPSPQINSVIATVHDGAMITESASDLRAYLEGLFKGRDVEVLVPQQLIDSLTRQSNTFSYLLAGLGGISLLVGGAGVMNVMLMNVSERRREIGVRMALGARARDIRMLFLLEAACLSVTGSLVGAAIGLLSAFLFVWLSGWRFTLALESLPMGVGSSLLIGLFFGLYPAVTASRLQPVQALRDD</sequence>
<feature type="transmembrane region" description="Helical" evidence="7">
    <location>
        <begin position="32"/>
        <end position="51"/>
    </location>
</feature>
<dbReference type="Pfam" id="PF12704">
    <property type="entry name" value="MacB_PCD"/>
    <property type="match status" value="1"/>
</dbReference>
<evidence type="ECO:0000259" key="8">
    <source>
        <dbReference type="Pfam" id="PF02687"/>
    </source>
</evidence>
<dbReference type="GO" id="GO:0022857">
    <property type="term" value="F:transmembrane transporter activity"/>
    <property type="evidence" value="ECO:0007669"/>
    <property type="project" value="TreeGrafter"/>
</dbReference>
<keyword evidence="2" id="KW-1003">Cell membrane</keyword>
<comment type="similarity">
    <text evidence="6">Belongs to the ABC-4 integral membrane protein family.</text>
</comment>
<dbReference type="PANTHER" id="PTHR30572:SF4">
    <property type="entry name" value="ABC TRANSPORTER PERMEASE YTRF"/>
    <property type="match status" value="1"/>
</dbReference>
<name>A0A1M7QG06_9PSED</name>
<feature type="domain" description="MacB-like periplasmic core" evidence="9">
    <location>
        <begin position="31"/>
        <end position="249"/>
    </location>
</feature>
<evidence type="ECO:0000256" key="3">
    <source>
        <dbReference type="ARBA" id="ARBA00022692"/>
    </source>
</evidence>
<dbReference type="AlphaFoldDB" id="A0A1M7QG06"/>
<accession>A0A1M7QG06</accession>
<dbReference type="Proteomes" id="UP000183983">
    <property type="component" value="Unassembled WGS sequence"/>
</dbReference>
<evidence type="ECO:0000256" key="4">
    <source>
        <dbReference type="ARBA" id="ARBA00022989"/>
    </source>
</evidence>
<dbReference type="GO" id="GO:0005886">
    <property type="term" value="C:plasma membrane"/>
    <property type="evidence" value="ECO:0007669"/>
    <property type="project" value="UniProtKB-SubCell"/>
</dbReference>
<feature type="domain" description="ABC3 transporter permease C-terminal" evidence="8">
    <location>
        <begin position="287"/>
        <end position="398"/>
    </location>
</feature>
<feature type="transmembrane region" description="Helical" evidence="7">
    <location>
        <begin position="281"/>
        <end position="307"/>
    </location>
</feature>
<organism evidence="10 11">
    <name type="scientific">Pseudomonas asturiensis</name>
    <dbReference type="NCBI Taxonomy" id="1190415"/>
    <lineage>
        <taxon>Bacteria</taxon>
        <taxon>Pseudomonadati</taxon>
        <taxon>Pseudomonadota</taxon>
        <taxon>Gammaproteobacteria</taxon>
        <taxon>Pseudomonadales</taxon>
        <taxon>Pseudomonadaceae</taxon>
        <taxon>Pseudomonas</taxon>
    </lineage>
</organism>
<dbReference type="PANTHER" id="PTHR30572">
    <property type="entry name" value="MEMBRANE COMPONENT OF TRANSPORTER-RELATED"/>
    <property type="match status" value="1"/>
</dbReference>
<evidence type="ECO:0000259" key="9">
    <source>
        <dbReference type="Pfam" id="PF12704"/>
    </source>
</evidence>
<reference evidence="10 11" key="1">
    <citation type="submission" date="2016-11" db="EMBL/GenBank/DDBJ databases">
        <authorList>
            <person name="Jaros S."/>
            <person name="Januszkiewicz K."/>
            <person name="Wedrychowicz H."/>
        </authorList>
    </citation>
    <scope>NUCLEOTIDE SEQUENCE [LARGE SCALE GENOMIC DNA]</scope>
    <source>
        <strain evidence="10 11">LMG 26898</strain>
    </source>
</reference>
<feature type="transmembrane region" description="Helical" evidence="7">
    <location>
        <begin position="328"/>
        <end position="359"/>
    </location>
</feature>
<evidence type="ECO:0000256" key="2">
    <source>
        <dbReference type="ARBA" id="ARBA00022475"/>
    </source>
</evidence>
<gene>
    <name evidence="10" type="ORF">SAMN05216593_12537</name>
</gene>
<dbReference type="EMBL" id="FRDA01000025">
    <property type="protein sequence ID" value="SHN29866.1"/>
    <property type="molecule type" value="Genomic_DNA"/>
</dbReference>
<evidence type="ECO:0000256" key="5">
    <source>
        <dbReference type="ARBA" id="ARBA00023136"/>
    </source>
</evidence>
<evidence type="ECO:0000256" key="6">
    <source>
        <dbReference type="ARBA" id="ARBA00038076"/>
    </source>
</evidence>
<keyword evidence="4 7" id="KW-1133">Transmembrane helix</keyword>
<keyword evidence="5 7" id="KW-0472">Membrane</keyword>
<keyword evidence="3 7" id="KW-0812">Transmembrane</keyword>
<dbReference type="STRING" id="1190415.SAMN05216593_12537"/>
<dbReference type="InterPro" id="IPR050250">
    <property type="entry name" value="Macrolide_Exporter_MacB"/>
</dbReference>
<evidence type="ECO:0000256" key="7">
    <source>
        <dbReference type="SAM" id="Phobius"/>
    </source>
</evidence>
<comment type="subcellular location">
    <subcellularLocation>
        <location evidence="1">Cell membrane</location>
        <topology evidence="1">Multi-pass membrane protein</topology>
    </subcellularLocation>
</comment>
<feature type="transmembrane region" description="Helical" evidence="7">
    <location>
        <begin position="371"/>
        <end position="391"/>
    </location>
</feature>
<dbReference type="InterPro" id="IPR025857">
    <property type="entry name" value="MacB_PCD"/>
</dbReference>
<proteinExistence type="inferred from homology"/>
<dbReference type="OrthoDB" id="9770036at2"/>
<evidence type="ECO:0000256" key="1">
    <source>
        <dbReference type="ARBA" id="ARBA00004651"/>
    </source>
</evidence>
<evidence type="ECO:0000313" key="10">
    <source>
        <dbReference type="EMBL" id="SHN29866.1"/>
    </source>
</evidence>
<protein>
    <submittedName>
        <fullName evidence="10">Putative ABC transport system permease protein</fullName>
    </submittedName>
</protein>
<dbReference type="Pfam" id="PF02687">
    <property type="entry name" value="FtsX"/>
    <property type="match status" value="1"/>
</dbReference>
<dbReference type="InterPro" id="IPR003838">
    <property type="entry name" value="ABC3_permease_C"/>
</dbReference>
<evidence type="ECO:0000313" key="11">
    <source>
        <dbReference type="Proteomes" id="UP000183983"/>
    </source>
</evidence>
<dbReference type="RefSeq" id="WP_073172889.1">
    <property type="nucleotide sequence ID" value="NZ_FRDA01000025.1"/>
</dbReference>